<dbReference type="EMBL" id="FMWL01000004">
    <property type="protein sequence ID" value="SCZ78171.1"/>
    <property type="molecule type" value="Genomic_DNA"/>
</dbReference>
<dbReference type="Pfam" id="PF00881">
    <property type="entry name" value="Nitroreductase"/>
    <property type="match status" value="1"/>
</dbReference>
<proteinExistence type="inferred from homology"/>
<dbReference type="OrthoDB" id="9804207at2"/>
<evidence type="ECO:0000256" key="4">
    <source>
        <dbReference type="ARBA" id="ARBA00022643"/>
    </source>
</evidence>
<evidence type="ECO:0000313" key="8">
    <source>
        <dbReference type="Proteomes" id="UP000199208"/>
    </source>
</evidence>
<dbReference type="RefSeq" id="WP_092589928.1">
    <property type="nucleotide sequence ID" value="NZ_FMWL01000004.1"/>
</dbReference>
<dbReference type="SUPFAM" id="SSF55469">
    <property type="entry name" value="FMN-dependent nitroreductase-like"/>
    <property type="match status" value="1"/>
</dbReference>
<dbReference type="InterPro" id="IPR029479">
    <property type="entry name" value="Nitroreductase"/>
</dbReference>
<keyword evidence="5" id="KW-0560">Oxidoreductase</keyword>
<dbReference type="PANTHER" id="PTHR43673:SF2">
    <property type="entry name" value="NITROREDUCTASE"/>
    <property type="match status" value="1"/>
</dbReference>
<reference evidence="7 8" key="1">
    <citation type="submission" date="2016-10" db="EMBL/GenBank/DDBJ databases">
        <authorList>
            <person name="de Groot N.N."/>
        </authorList>
    </citation>
    <scope>NUCLEOTIDE SEQUENCE [LARGE SCALE GENOMIC DNA]</scope>
    <source>
        <strain evidence="7 8">DSM 2784</strain>
    </source>
</reference>
<name>A0A1G5RXI7_9FIRM</name>
<feature type="domain" description="Nitroreductase" evidence="6">
    <location>
        <begin position="11"/>
        <end position="154"/>
    </location>
</feature>
<keyword evidence="3" id="KW-0285">Flavoprotein</keyword>
<evidence type="ECO:0000256" key="1">
    <source>
        <dbReference type="ARBA" id="ARBA00001917"/>
    </source>
</evidence>
<protein>
    <submittedName>
        <fullName evidence="7">Nitroreductase</fullName>
    </submittedName>
</protein>
<keyword evidence="4" id="KW-0288">FMN</keyword>
<dbReference type="InterPro" id="IPR023312">
    <property type="entry name" value="Put_nitroreductase_C_bac"/>
</dbReference>
<evidence type="ECO:0000256" key="5">
    <source>
        <dbReference type="ARBA" id="ARBA00023002"/>
    </source>
</evidence>
<accession>A0A1G5RXI7</accession>
<gene>
    <name evidence="7" type="ORF">SAMN03080599_01130</name>
</gene>
<comment type="cofactor">
    <cofactor evidence="1">
        <name>FMN</name>
        <dbReference type="ChEBI" id="CHEBI:58210"/>
    </cofactor>
</comment>
<dbReference type="InterPro" id="IPR000415">
    <property type="entry name" value="Nitroreductase-like"/>
</dbReference>
<comment type="similarity">
    <text evidence="2">Belongs to the nitroreductase family.</text>
</comment>
<evidence type="ECO:0000256" key="2">
    <source>
        <dbReference type="ARBA" id="ARBA00007118"/>
    </source>
</evidence>
<dbReference type="PANTHER" id="PTHR43673">
    <property type="entry name" value="NAD(P)H NITROREDUCTASE YDGI-RELATED"/>
    <property type="match status" value="1"/>
</dbReference>
<evidence type="ECO:0000256" key="3">
    <source>
        <dbReference type="ARBA" id="ARBA00022630"/>
    </source>
</evidence>
<keyword evidence="8" id="KW-1185">Reference proteome</keyword>
<dbReference type="STRING" id="1120920.SAMN03080599_01130"/>
<dbReference type="Proteomes" id="UP000199208">
    <property type="component" value="Unassembled WGS sequence"/>
</dbReference>
<evidence type="ECO:0000313" key="7">
    <source>
        <dbReference type="EMBL" id="SCZ78171.1"/>
    </source>
</evidence>
<dbReference type="Gene3D" id="3.40.109.10">
    <property type="entry name" value="NADH Oxidase"/>
    <property type="match status" value="1"/>
</dbReference>
<evidence type="ECO:0000259" key="6">
    <source>
        <dbReference type="Pfam" id="PF00881"/>
    </source>
</evidence>
<dbReference type="GO" id="GO:0016491">
    <property type="term" value="F:oxidoreductase activity"/>
    <property type="evidence" value="ECO:0007669"/>
    <property type="project" value="UniProtKB-KW"/>
</dbReference>
<organism evidence="7 8">
    <name type="scientific">Acidaminobacter hydrogenoformans DSM 2784</name>
    <dbReference type="NCBI Taxonomy" id="1120920"/>
    <lineage>
        <taxon>Bacteria</taxon>
        <taxon>Bacillati</taxon>
        <taxon>Bacillota</taxon>
        <taxon>Clostridia</taxon>
        <taxon>Peptostreptococcales</taxon>
        <taxon>Acidaminobacteraceae</taxon>
        <taxon>Acidaminobacter</taxon>
    </lineage>
</organism>
<sequence>MDFLERVKLNRSYRGFDQERKVTKSELETLVELARFCPSSINFQPLKYFLSCDPKTNEKIQPLTGWARRLPHLKLPREGHNPTAFIVICADKNIAPNPERFMKDVGIVAQTMLLGSIELGLGGIMIGNFNAGKVSEALSLEAHLEPVLILALGKPDEEVRLVEVPEDGDIGYTRDEENITYVPKRSKEELIINCKEEKFN</sequence>
<dbReference type="Gene3D" id="2.20.180.10">
    <property type="entry name" value="putative fmn-dependent nitroreductase like domains"/>
    <property type="match status" value="1"/>
</dbReference>
<dbReference type="AlphaFoldDB" id="A0A1G5RXI7"/>